<dbReference type="PROSITE" id="PS51081">
    <property type="entry name" value="ZF_SIAH"/>
    <property type="match status" value="1"/>
</dbReference>
<dbReference type="OrthoDB" id="4788989at2759"/>
<feature type="domain" description="SIAH-type" evidence="6">
    <location>
        <begin position="25"/>
        <end position="83"/>
    </location>
</feature>
<keyword evidence="3" id="KW-0862">Zinc</keyword>
<evidence type="ECO:0000313" key="8">
    <source>
        <dbReference type="Proteomes" id="UP001153555"/>
    </source>
</evidence>
<dbReference type="InterPro" id="IPR013010">
    <property type="entry name" value="Znf_SIAH"/>
</dbReference>
<dbReference type="InterPro" id="IPR044286">
    <property type="entry name" value="SINL_plant"/>
</dbReference>
<evidence type="ECO:0000256" key="4">
    <source>
        <dbReference type="ARBA" id="ARBA00024004"/>
    </source>
</evidence>
<evidence type="ECO:0000259" key="6">
    <source>
        <dbReference type="PROSITE" id="PS51081"/>
    </source>
</evidence>
<dbReference type="Gene3D" id="3.30.40.10">
    <property type="entry name" value="Zinc/RING finger domain, C3HC4 (zinc finger)"/>
    <property type="match status" value="1"/>
</dbReference>
<protein>
    <recommendedName>
        <fullName evidence="6">SIAH-type domain-containing protein</fullName>
    </recommendedName>
</protein>
<keyword evidence="8" id="KW-1185">Reference proteome</keyword>
<organism evidence="7 8">
    <name type="scientific">Striga hermonthica</name>
    <name type="common">Purple witchweed</name>
    <name type="synonym">Buchnera hermonthica</name>
    <dbReference type="NCBI Taxonomy" id="68872"/>
    <lineage>
        <taxon>Eukaryota</taxon>
        <taxon>Viridiplantae</taxon>
        <taxon>Streptophyta</taxon>
        <taxon>Embryophyta</taxon>
        <taxon>Tracheophyta</taxon>
        <taxon>Spermatophyta</taxon>
        <taxon>Magnoliopsida</taxon>
        <taxon>eudicotyledons</taxon>
        <taxon>Gunneridae</taxon>
        <taxon>Pentapetalae</taxon>
        <taxon>asterids</taxon>
        <taxon>lamiids</taxon>
        <taxon>Lamiales</taxon>
        <taxon>Orobanchaceae</taxon>
        <taxon>Buchnereae</taxon>
        <taxon>Striga</taxon>
    </lineage>
</organism>
<sequence length="212" mass="23518">MEKCGSCGCLIGSKRCRALERVIDSMRVPCGNAPHGCTESLTFSHKLHHENMCPHSPCFCPYPNCSYMGLHSSVNSHFAANHSASSQRFMFNCEDSVTLETDQRHVFLQEFTEDTLFVLSRRENSLGTVVTVECIGPISLERKFVYEVVAADGVVFAKLRALAETRAVWLGGEQPGNSYLLVPKDFVGADGKLNLEVTIKSDRGRRSARARK</sequence>
<dbReference type="Proteomes" id="UP001153555">
    <property type="component" value="Unassembled WGS sequence"/>
</dbReference>
<evidence type="ECO:0000256" key="1">
    <source>
        <dbReference type="ARBA" id="ARBA00022723"/>
    </source>
</evidence>
<dbReference type="InterPro" id="IPR013083">
    <property type="entry name" value="Znf_RING/FYVE/PHD"/>
</dbReference>
<dbReference type="AlphaFoldDB" id="A0A9N7NWY5"/>
<evidence type="ECO:0000256" key="5">
    <source>
        <dbReference type="PROSITE-ProRule" id="PRU00455"/>
    </source>
</evidence>
<comment type="caution">
    <text evidence="7">The sequence shown here is derived from an EMBL/GenBank/DDBJ whole genome shotgun (WGS) entry which is preliminary data.</text>
</comment>
<reference evidence="7" key="1">
    <citation type="submission" date="2019-12" db="EMBL/GenBank/DDBJ databases">
        <authorList>
            <person name="Scholes J."/>
        </authorList>
    </citation>
    <scope>NUCLEOTIDE SEQUENCE</scope>
</reference>
<accession>A0A9N7NWY5</accession>
<keyword evidence="2 5" id="KW-0863">Zinc-finger</keyword>
<name>A0A9N7NWY5_STRHE</name>
<dbReference type="SUPFAM" id="SSF49599">
    <property type="entry name" value="TRAF domain-like"/>
    <property type="match status" value="1"/>
</dbReference>
<comment type="function">
    <text evidence="4">E3 ubiquitin-protein ligase that mediates ubiquitination and subsequent proteasomal degradation of target proteins. E3 ubiquitin ligases accept ubiquitin from an E2 ubiquitin-conjugating enzyme in the form of a thioester and then directly transfers the ubiquitin to targeted substrates. It probably triggers the ubiquitin-mediated degradation of different substrates.</text>
</comment>
<evidence type="ECO:0000256" key="3">
    <source>
        <dbReference type="ARBA" id="ARBA00022833"/>
    </source>
</evidence>
<proteinExistence type="predicted"/>
<dbReference type="PANTHER" id="PTHR46632:SF16">
    <property type="entry name" value="E3 UBIQUITIN-PROTEIN LIGASE SINA-LIKE 10"/>
    <property type="match status" value="1"/>
</dbReference>
<dbReference type="GO" id="GO:0008270">
    <property type="term" value="F:zinc ion binding"/>
    <property type="evidence" value="ECO:0007669"/>
    <property type="project" value="UniProtKB-KW"/>
</dbReference>
<evidence type="ECO:0000313" key="7">
    <source>
        <dbReference type="EMBL" id="CAA0838565.1"/>
    </source>
</evidence>
<keyword evidence="1" id="KW-0479">Metal-binding</keyword>
<gene>
    <name evidence="7" type="ORF">SHERM_05173</name>
</gene>
<evidence type="ECO:0000256" key="2">
    <source>
        <dbReference type="ARBA" id="ARBA00022771"/>
    </source>
</evidence>
<dbReference type="PANTHER" id="PTHR46632">
    <property type="entry name" value="E3 UBIQUITIN-PROTEIN LIGASE SINA-LIKE 4"/>
    <property type="match status" value="1"/>
</dbReference>
<dbReference type="Pfam" id="PF21361">
    <property type="entry name" value="Sina_ZnF"/>
    <property type="match status" value="1"/>
</dbReference>
<dbReference type="EMBL" id="CACSLK010030875">
    <property type="protein sequence ID" value="CAA0838565.1"/>
    <property type="molecule type" value="Genomic_DNA"/>
</dbReference>